<dbReference type="SUPFAM" id="SSF51569">
    <property type="entry name" value="Aldolase"/>
    <property type="match status" value="1"/>
</dbReference>
<dbReference type="EMBL" id="MHVL01000028">
    <property type="protein sequence ID" value="OHA93049.1"/>
    <property type="molecule type" value="Genomic_DNA"/>
</dbReference>
<evidence type="ECO:0008006" key="4">
    <source>
        <dbReference type="Google" id="ProtNLM"/>
    </source>
</evidence>
<accession>A0A1G2T8F8</accession>
<gene>
    <name evidence="2" type="ORF">A2W58_02170</name>
</gene>
<dbReference type="Gene3D" id="3.20.20.70">
    <property type="entry name" value="Aldolase class I"/>
    <property type="match status" value="1"/>
</dbReference>
<dbReference type="InterPro" id="IPR001585">
    <property type="entry name" value="TAL/FSA"/>
</dbReference>
<dbReference type="Pfam" id="PF00923">
    <property type="entry name" value="TAL_FSA"/>
    <property type="match status" value="1"/>
</dbReference>
<dbReference type="InterPro" id="IPR013785">
    <property type="entry name" value="Aldolase_TIM"/>
</dbReference>
<keyword evidence="1" id="KW-0704">Schiff base</keyword>
<dbReference type="PANTHER" id="PTHR10683:SF40">
    <property type="entry name" value="FRUCTOSE-6-PHOSPHATE ALDOLASE 1-RELATED"/>
    <property type="match status" value="1"/>
</dbReference>
<evidence type="ECO:0000313" key="3">
    <source>
        <dbReference type="Proteomes" id="UP000179264"/>
    </source>
</evidence>
<sequence>MKKIDYNRSIFLDSSSVKEIEKWNATGIIDGVTTNQSIMLKDGLTLKQVIPTIKKICKIMNDKPVSIELTDSTASIEQMVSEAKKYRQIARNIIVKVPMIPSDIKCLNVIKKLGDLKIPVNVTAMMNFEQLVIASLAIRNHPTPSFVSLFWARSIEDQEKYRTSNEFQKNHPILGQLTDVNSHPAKITEGLINFLKSGGYDIPKLIVGSIRNVSQIGQAFAAGANIVTIQPAVLQAMLYSQRTIETNADFDASWQALKKQL</sequence>
<proteinExistence type="predicted"/>
<organism evidence="2 3">
    <name type="scientific">Candidatus Zambryskibacteria bacterium RIFCSPHIGHO2_02_38_10.5</name>
    <dbReference type="NCBI Taxonomy" id="1802742"/>
    <lineage>
        <taxon>Bacteria</taxon>
        <taxon>Candidatus Zambryskiibacteriota</taxon>
    </lineage>
</organism>
<dbReference type="GO" id="GO:0005975">
    <property type="term" value="P:carbohydrate metabolic process"/>
    <property type="evidence" value="ECO:0007669"/>
    <property type="project" value="InterPro"/>
</dbReference>
<dbReference type="Proteomes" id="UP000179264">
    <property type="component" value="Unassembled WGS sequence"/>
</dbReference>
<name>A0A1G2T8F8_9BACT</name>
<protein>
    <recommendedName>
        <fullName evidence="4">Transaldolase</fullName>
    </recommendedName>
</protein>
<comment type="caution">
    <text evidence="2">The sequence shown here is derived from an EMBL/GenBank/DDBJ whole genome shotgun (WGS) entry which is preliminary data.</text>
</comment>
<dbReference type="PANTHER" id="PTHR10683">
    <property type="entry name" value="TRANSALDOLASE"/>
    <property type="match status" value="1"/>
</dbReference>
<evidence type="ECO:0000256" key="1">
    <source>
        <dbReference type="ARBA" id="ARBA00023270"/>
    </source>
</evidence>
<evidence type="ECO:0000313" key="2">
    <source>
        <dbReference type="EMBL" id="OHA93049.1"/>
    </source>
</evidence>
<reference evidence="2 3" key="1">
    <citation type="journal article" date="2016" name="Nat. Commun.">
        <title>Thousands of microbial genomes shed light on interconnected biogeochemical processes in an aquifer system.</title>
        <authorList>
            <person name="Anantharaman K."/>
            <person name="Brown C.T."/>
            <person name="Hug L.A."/>
            <person name="Sharon I."/>
            <person name="Castelle C.J."/>
            <person name="Probst A.J."/>
            <person name="Thomas B.C."/>
            <person name="Singh A."/>
            <person name="Wilkins M.J."/>
            <person name="Karaoz U."/>
            <person name="Brodie E.L."/>
            <person name="Williams K.H."/>
            <person name="Hubbard S.S."/>
            <person name="Banfield J.F."/>
        </authorList>
    </citation>
    <scope>NUCLEOTIDE SEQUENCE [LARGE SCALE GENOMIC DNA]</scope>
</reference>
<dbReference type="AlphaFoldDB" id="A0A1G2T8F8"/>